<proteinExistence type="predicted"/>
<dbReference type="InterPro" id="IPR006135">
    <property type="entry name" value="T3SS_substrate_exporter"/>
</dbReference>
<dbReference type="Proteomes" id="UP000441585">
    <property type="component" value="Unassembled WGS sequence"/>
</dbReference>
<dbReference type="PANTHER" id="PTHR30531:SF12">
    <property type="entry name" value="FLAGELLAR BIOSYNTHETIC PROTEIN FLHB"/>
    <property type="match status" value="1"/>
</dbReference>
<evidence type="ECO:0000313" key="3">
    <source>
        <dbReference type="Proteomes" id="UP000441585"/>
    </source>
</evidence>
<dbReference type="RefSeq" id="WP_154318193.1">
    <property type="nucleotide sequence ID" value="NZ_CAJGAA010000001.1"/>
</dbReference>
<evidence type="ECO:0008006" key="4">
    <source>
        <dbReference type="Google" id="ProtNLM"/>
    </source>
</evidence>
<name>A0A6I2MD00_9BACI</name>
<dbReference type="InterPro" id="IPR029025">
    <property type="entry name" value="T3SS_substrate_exporter_C"/>
</dbReference>
<dbReference type="AlphaFoldDB" id="A0A6I2MD00"/>
<evidence type="ECO:0000256" key="1">
    <source>
        <dbReference type="SAM" id="MobiDB-lite"/>
    </source>
</evidence>
<accession>A0A6I2MD00</accession>
<sequence length="100" mass="11414">MKKENKQKKAAALRYQDKKDAAPRVTAKGKGHLADTIIEAAKLNDVPVQKDPSLIEVLHKMEVNEQIPEELYQTVAEIFSFLYQVDKEAETKQTNDKCRD</sequence>
<dbReference type="EMBL" id="WKKF01000001">
    <property type="protein sequence ID" value="MRX53653.1"/>
    <property type="molecule type" value="Genomic_DNA"/>
</dbReference>
<dbReference type="GO" id="GO:0005886">
    <property type="term" value="C:plasma membrane"/>
    <property type="evidence" value="ECO:0007669"/>
    <property type="project" value="TreeGrafter"/>
</dbReference>
<dbReference type="Gene3D" id="3.40.1690.10">
    <property type="entry name" value="secretion proteins EscU"/>
    <property type="match status" value="1"/>
</dbReference>
<feature type="region of interest" description="Disordered" evidence="1">
    <location>
        <begin position="1"/>
        <end position="27"/>
    </location>
</feature>
<evidence type="ECO:0000313" key="2">
    <source>
        <dbReference type="EMBL" id="MRX53653.1"/>
    </source>
</evidence>
<feature type="compositionally biased region" description="Basic residues" evidence="1">
    <location>
        <begin position="1"/>
        <end position="11"/>
    </location>
</feature>
<dbReference type="Pfam" id="PF01312">
    <property type="entry name" value="Bac_export_2"/>
    <property type="match status" value="1"/>
</dbReference>
<dbReference type="GO" id="GO:0009306">
    <property type="term" value="P:protein secretion"/>
    <property type="evidence" value="ECO:0007669"/>
    <property type="project" value="InterPro"/>
</dbReference>
<dbReference type="SUPFAM" id="SSF160544">
    <property type="entry name" value="EscU C-terminal domain-like"/>
    <property type="match status" value="1"/>
</dbReference>
<comment type="caution">
    <text evidence="2">The sequence shown here is derived from an EMBL/GenBank/DDBJ whole genome shotgun (WGS) entry which is preliminary data.</text>
</comment>
<reference evidence="2 3" key="1">
    <citation type="submission" date="2019-11" db="EMBL/GenBank/DDBJ databases">
        <title>Bacillus idriensis genome.</title>
        <authorList>
            <person name="Konopka E.N."/>
            <person name="Newman J.D."/>
        </authorList>
    </citation>
    <scope>NUCLEOTIDE SEQUENCE [LARGE SCALE GENOMIC DNA]</scope>
    <source>
        <strain evidence="2 3">DSM 19097</strain>
    </source>
</reference>
<organism evidence="2 3">
    <name type="scientific">Metabacillus idriensis</name>
    <dbReference type="NCBI Taxonomy" id="324768"/>
    <lineage>
        <taxon>Bacteria</taxon>
        <taxon>Bacillati</taxon>
        <taxon>Bacillota</taxon>
        <taxon>Bacilli</taxon>
        <taxon>Bacillales</taxon>
        <taxon>Bacillaceae</taxon>
        <taxon>Metabacillus</taxon>
    </lineage>
</organism>
<gene>
    <name evidence="2" type="ORF">GJU41_06680</name>
</gene>
<keyword evidence="3" id="KW-1185">Reference proteome</keyword>
<dbReference type="PANTHER" id="PTHR30531">
    <property type="entry name" value="FLAGELLAR BIOSYNTHETIC PROTEIN FLHB"/>
    <property type="match status" value="1"/>
</dbReference>
<protein>
    <recommendedName>
        <fullName evidence="4">Type III secretion system protein</fullName>
    </recommendedName>
</protein>